<evidence type="ECO:0000256" key="1">
    <source>
        <dbReference type="ARBA" id="ARBA00004651"/>
    </source>
</evidence>
<feature type="transmembrane region" description="Helical" evidence="5">
    <location>
        <begin position="360"/>
        <end position="383"/>
    </location>
</feature>
<evidence type="ECO:0000256" key="2">
    <source>
        <dbReference type="ARBA" id="ARBA00022692"/>
    </source>
</evidence>
<protein>
    <submittedName>
        <fullName evidence="7">MFS transporter</fullName>
    </submittedName>
</protein>
<keyword evidence="2 5" id="KW-0812">Transmembrane</keyword>
<evidence type="ECO:0000313" key="8">
    <source>
        <dbReference type="Proteomes" id="UP001597483"/>
    </source>
</evidence>
<accession>A0ABW5HDS2</accession>
<dbReference type="SUPFAM" id="SSF103473">
    <property type="entry name" value="MFS general substrate transporter"/>
    <property type="match status" value="1"/>
</dbReference>
<feature type="domain" description="Major facilitator superfamily (MFS) profile" evidence="6">
    <location>
        <begin position="22"/>
        <end position="411"/>
    </location>
</feature>
<dbReference type="PANTHER" id="PTHR23518">
    <property type="entry name" value="C-METHYLTRANSFERASE"/>
    <property type="match status" value="1"/>
</dbReference>
<organism evidence="7 8">
    <name type="scientific">Amycolatopsis silviterrae</name>
    <dbReference type="NCBI Taxonomy" id="1656914"/>
    <lineage>
        <taxon>Bacteria</taxon>
        <taxon>Bacillati</taxon>
        <taxon>Actinomycetota</taxon>
        <taxon>Actinomycetes</taxon>
        <taxon>Pseudonocardiales</taxon>
        <taxon>Pseudonocardiaceae</taxon>
        <taxon>Amycolatopsis</taxon>
    </lineage>
</organism>
<evidence type="ECO:0000259" key="6">
    <source>
        <dbReference type="PROSITE" id="PS50850"/>
    </source>
</evidence>
<feature type="transmembrane region" description="Helical" evidence="5">
    <location>
        <begin position="114"/>
        <end position="138"/>
    </location>
</feature>
<dbReference type="Proteomes" id="UP001597483">
    <property type="component" value="Unassembled WGS sequence"/>
</dbReference>
<comment type="caution">
    <text evidence="7">The sequence shown here is derived from an EMBL/GenBank/DDBJ whole genome shotgun (WGS) entry which is preliminary data.</text>
</comment>
<feature type="transmembrane region" description="Helical" evidence="5">
    <location>
        <begin position="230"/>
        <end position="254"/>
    </location>
</feature>
<feature type="transmembrane region" description="Helical" evidence="5">
    <location>
        <begin position="320"/>
        <end position="340"/>
    </location>
</feature>
<keyword evidence="4 5" id="KW-0472">Membrane</keyword>
<evidence type="ECO:0000256" key="5">
    <source>
        <dbReference type="SAM" id="Phobius"/>
    </source>
</evidence>
<feature type="transmembrane region" description="Helical" evidence="5">
    <location>
        <begin position="23"/>
        <end position="45"/>
    </location>
</feature>
<dbReference type="CDD" id="cd17337">
    <property type="entry name" value="MFS_CsbX"/>
    <property type="match status" value="1"/>
</dbReference>
<dbReference type="RefSeq" id="WP_378308740.1">
    <property type="nucleotide sequence ID" value="NZ_JBHUKS010000023.1"/>
</dbReference>
<dbReference type="PROSITE" id="PS50850">
    <property type="entry name" value="MFS"/>
    <property type="match status" value="1"/>
</dbReference>
<dbReference type="InterPro" id="IPR011701">
    <property type="entry name" value="MFS"/>
</dbReference>
<feature type="transmembrane region" description="Helical" evidence="5">
    <location>
        <begin position="90"/>
        <end position="108"/>
    </location>
</feature>
<dbReference type="NCBIfam" id="TIGR00897">
    <property type="entry name" value="2A0118"/>
    <property type="match status" value="1"/>
</dbReference>
<feature type="transmembrane region" description="Helical" evidence="5">
    <location>
        <begin position="57"/>
        <end position="83"/>
    </location>
</feature>
<evidence type="ECO:0000256" key="3">
    <source>
        <dbReference type="ARBA" id="ARBA00022989"/>
    </source>
</evidence>
<dbReference type="PANTHER" id="PTHR23518:SF2">
    <property type="entry name" value="MAJOR FACILITATOR SUPERFAMILY TRANSPORTER"/>
    <property type="match status" value="1"/>
</dbReference>
<feature type="transmembrane region" description="Helical" evidence="5">
    <location>
        <begin position="150"/>
        <end position="169"/>
    </location>
</feature>
<dbReference type="InterPro" id="IPR020846">
    <property type="entry name" value="MFS_dom"/>
</dbReference>
<evidence type="ECO:0000256" key="4">
    <source>
        <dbReference type="ARBA" id="ARBA00023136"/>
    </source>
</evidence>
<evidence type="ECO:0000313" key="7">
    <source>
        <dbReference type="EMBL" id="MFD2471478.1"/>
    </source>
</evidence>
<gene>
    <name evidence="7" type="ORF">ACFSVL_29065</name>
</gene>
<feature type="transmembrane region" description="Helical" evidence="5">
    <location>
        <begin position="295"/>
        <end position="314"/>
    </location>
</feature>
<feature type="transmembrane region" description="Helical" evidence="5">
    <location>
        <begin position="389"/>
        <end position="407"/>
    </location>
</feature>
<keyword evidence="3 5" id="KW-1133">Transmembrane helix</keyword>
<feature type="transmembrane region" description="Helical" evidence="5">
    <location>
        <begin position="266"/>
        <end position="283"/>
    </location>
</feature>
<comment type="subcellular location">
    <subcellularLocation>
        <location evidence="1">Cell membrane</location>
        <topology evidence="1">Multi-pass membrane protein</topology>
    </subcellularLocation>
</comment>
<sequence length="413" mass="45138">MVNTVPEAPPRDLLSRIGIPKKISWGFAGIFLFMVGIGLELSWLSPYLVDRGVDVSVVAAVFSTYGVTVSIASWLSGVFFEIVGAKRTMLIAFLLFTAGTTLFVLVGVQQQAVWALFAGYAIKGFSYPLFSYSFLVWIAYRAERDRMSAAYGWFWFAFSGGMSVVGAYGSDLLIKAMGEIPVLWCTIAWAALGTFAIVVLNRDDIKPDRTAHRWRELASLFTIVRTEPRLLLVLGIRVVNTLPQFGLPVFVPLYLQQFGYSTSEWLSIWGTIWLSNIVFNLLSGHLGDRMGWKRTIAYFGGFGGAVSVLAFFYAPQVFGHNYWALLIVGLLLGMCIAGYVPLDAIVANIVKSNKGAALSILNLGAGLSTLAGPLLVALFAHLIGYVGVAWIMGLLYVAVGCTVWYVTPRKSAA</sequence>
<dbReference type="EMBL" id="JBHUKS010000023">
    <property type="protein sequence ID" value="MFD2471478.1"/>
    <property type="molecule type" value="Genomic_DNA"/>
</dbReference>
<proteinExistence type="predicted"/>
<reference evidence="8" key="1">
    <citation type="journal article" date="2019" name="Int. J. Syst. Evol. Microbiol.">
        <title>The Global Catalogue of Microorganisms (GCM) 10K type strain sequencing project: providing services to taxonomists for standard genome sequencing and annotation.</title>
        <authorList>
            <consortium name="The Broad Institute Genomics Platform"/>
            <consortium name="The Broad Institute Genome Sequencing Center for Infectious Disease"/>
            <person name="Wu L."/>
            <person name="Ma J."/>
        </authorList>
    </citation>
    <scope>NUCLEOTIDE SEQUENCE [LARGE SCALE GENOMIC DNA]</scope>
    <source>
        <strain evidence="8">CGMCC 4.7641</strain>
    </source>
</reference>
<dbReference type="Gene3D" id="1.20.1250.20">
    <property type="entry name" value="MFS general substrate transporter like domains"/>
    <property type="match status" value="2"/>
</dbReference>
<dbReference type="Pfam" id="PF07690">
    <property type="entry name" value="MFS_1"/>
    <property type="match status" value="1"/>
</dbReference>
<name>A0ABW5HDS2_9PSEU</name>
<feature type="transmembrane region" description="Helical" evidence="5">
    <location>
        <begin position="181"/>
        <end position="200"/>
    </location>
</feature>
<keyword evidence="8" id="KW-1185">Reference proteome</keyword>
<dbReference type="InterPro" id="IPR036259">
    <property type="entry name" value="MFS_trans_sf"/>
</dbReference>
<dbReference type="InterPro" id="IPR004748">
    <property type="entry name" value="Polyol_permease-like"/>
</dbReference>